<feature type="transmembrane region" description="Helical" evidence="8">
    <location>
        <begin position="344"/>
        <end position="365"/>
    </location>
</feature>
<gene>
    <name evidence="10" type="ORF">ACFQQL_01920</name>
</gene>
<dbReference type="PROSITE" id="PS50850">
    <property type="entry name" value="MFS"/>
    <property type="match status" value="1"/>
</dbReference>
<feature type="transmembrane region" description="Helical" evidence="8">
    <location>
        <begin position="286"/>
        <end position="304"/>
    </location>
</feature>
<evidence type="ECO:0000256" key="7">
    <source>
        <dbReference type="SAM" id="MobiDB-lite"/>
    </source>
</evidence>
<feature type="transmembrane region" description="Helical" evidence="8">
    <location>
        <begin position="86"/>
        <end position="105"/>
    </location>
</feature>
<evidence type="ECO:0000256" key="2">
    <source>
        <dbReference type="ARBA" id="ARBA00007520"/>
    </source>
</evidence>
<feature type="transmembrane region" description="Helical" evidence="8">
    <location>
        <begin position="111"/>
        <end position="134"/>
    </location>
</feature>
<feature type="transmembrane region" description="Helical" evidence="8">
    <location>
        <begin position="175"/>
        <end position="193"/>
    </location>
</feature>
<dbReference type="Gene3D" id="1.20.1720.10">
    <property type="entry name" value="Multidrug resistance protein D"/>
    <property type="match status" value="1"/>
</dbReference>
<evidence type="ECO:0000256" key="3">
    <source>
        <dbReference type="ARBA" id="ARBA00022448"/>
    </source>
</evidence>
<reference evidence="11" key="1">
    <citation type="journal article" date="2019" name="Int. J. Syst. Evol. Microbiol.">
        <title>The Global Catalogue of Microorganisms (GCM) 10K type strain sequencing project: providing services to taxonomists for standard genome sequencing and annotation.</title>
        <authorList>
            <consortium name="The Broad Institute Genomics Platform"/>
            <consortium name="The Broad Institute Genome Sequencing Center for Infectious Disease"/>
            <person name="Wu L."/>
            <person name="Ma J."/>
        </authorList>
    </citation>
    <scope>NUCLEOTIDE SEQUENCE [LARGE SCALE GENOMIC DNA]</scope>
    <source>
        <strain evidence="11">JCM 1490</strain>
    </source>
</reference>
<dbReference type="PANTHER" id="PTHR23506">
    <property type="entry name" value="GH10249P"/>
    <property type="match status" value="1"/>
</dbReference>
<dbReference type="Gene3D" id="1.20.1250.20">
    <property type="entry name" value="MFS general substrate transporter like domains"/>
    <property type="match status" value="1"/>
</dbReference>
<evidence type="ECO:0000313" key="10">
    <source>
        <dbReference type="EMBL" id="MFC7403852.1"/>
    </source>
</evidence>
<dbReference type="EMBL" id="JBHTCQ010000001">
    <property type="protein sequence ID" value="MFC7403852.1"/>
    <property type="molecule type" value="Genomic_DNA"/>
</dbReference>
<comment type="similarity">
    <text evidence="2">Belongs to the major facilitator superfamily. TCR/Tet family.</text>
</comment>
<comment type="caution">
    <text evidence="10">The sequence shown here is derived from an EMBL/GenBank/DDBJ whole genome shotgun (WGS) entry which is preliminary data.</text>
</comment>
<evidence type="ECO:0000256" key="6">
    <source>
        <dbReference type="ARBA" id="ARBA00023136"/>
    </source>
</evidence>
<name>A0ABW2Q7A6_9MICO</name>
<feature type="transmembrane region" description="Helical" evidence="8">
    <location>
        <begin position="21"/>
        <end position="42"/>
    </location>
</feature>
<feature type="transmembrane region" description="Helical" evidence="8">
    <location>
        <begin position="146"/>
        <end position="169"/>
    </location>
</feature>
<feature type="domain" description="Major facilitator superfamily (MFS) profile" evidence="9">
    <location>
        <begin position="20"/>
        <end position="397"/>
    </location>
</feature>
<dbReference type="Pfam" id="PF07690">
    <property type="entry name" value="MFS_1"/>
    <property type="match status" value="1"/>
</dbReference>
<evidence type="ECO:0000256" key="1">
    <source>
        <dbReference type="ARBA" id="ARBA00004651"/>
    </source>
</evidence>
<dbReference type="InterPro" id="IPR036259">
    <property type="entry name" value="MFS_trans_sf"/>
</dbReference>
<dbReference type="SUPFAM" id="SSF103473">
    <property type="entry name" value="MFS general substrate transporter"/>
    <property type="match status" value="1"/>
</dbReference>
<evidence type="ECO:0000313" key="11">
    <source>
        <dbReference type="Proteomes" id="UP001596455"/>
    </source>
</evidence>
<keyword evidence="4 8" id="KW-0812">Transmembrane</keyword>
<dbReference type="InterPro" id="IPR005829">
    <property type="entry name" value="Sugar_transporter_CS"/>
</dbReference>
<organism evidence="10 11">
    <name type="scientific">Georgenia alba</name>
    <dbReference type="NCBI Taxonomy" id="2233858"/>
    <lineage>
        <taxon>Bacteria</taxon>
        <taxon>Bacillati</taxon>
        <taxon>Actinomycetota</taxon>
        <taxon>Actinomycetes</taxon>
        <taxon>Micrococcales</taxon>
        <taxon>Bogoriellaceae</taxon>
        <taxon>Georgenia</taxon>
    </lineage>
</organism>
<dbReference type="PROSITE" id="PS00216">
    <property type="entry name" value="SUGAR_TRANSPORT_1"/>
    <property type="match status" value="1"/>
</dbReference>
<dbReference type="Proteomes" id="UP001596455">
    <property type="component" value="Unassembled WGS sequence"/>
</dbReference>
<dbReference type="InterPro" id="IPR050930">
    <property type="entry name" value="MFS_Vesicular_Transporter"/>
</dbReference>
<feature type="region of interest" description="Disordered" evidence="7">
    <location>
        <begin position="398"/>
        <end position="424"/>
    </location>
</feature>
<feature type="transmembrane region" description="Helical" evidence="8">
    <location>
        <begin position="371"/>
        <end position="390"/>
    </location>
</feature>
<keyword evidence="6 8" id="KW-0472">Membrane</keyword>
<evidence type="ECO:0000256" key="5">
    <source>
        <dbReference type="ARBA" id="ARBA00022989"/>
    </source>
</evidence>
<dbReference type="InterPro" id="IPR020846">
    <property type="entry name" value="MFS_dom"/>
</dbReference>
<keyword evidence="5 8" id="KW-1133">Transmembrane helix</keyword>
<feature type="transmembrane region" description="Helical" evidence="8">
    <location>
        <begin position="310"/>
        <end position="332"/>
    </location>
</feature>
<protein>
    <submittedName>
        <fullName evidence="10">MFS transporter</fullName>
    </submittedName>
</protein>
<feature type="transmembrane region" description="Helical" evidence="8">
    <location>
        <begin position="54"/>
        <end position="74"/>
    </location>
</feature>
<accession>A0ABW2Q7A6</accession>
<sequence>MSLAAPFRRFGRDRTILPRSVFVLAAISFTVAVGFGVMLPVLPVFAKSFGVDTFAASAVVSAFAFARLVTAPGVGPFVNRVGERPVLVAGVLIVAASSAACALATTYGQFLVFRGLGGIGSAMFTVSGMTLLLNSVPPETRGRASSLYMGGFLLGGMAGPAVGGVLAAISLTAPFYFYAAVLLVAGAIGALLLRSSDRRGTAATGDVRPFRVVVRDARFQAAAIAGLGQGWTSFGVRSSLIPIMVVEVLHREPSWTAVAFTVSSVVQALMLGPAGRFVDVVGRRPALVVAGLVSAGAVVGASFATDIWVLTAALSVYGAGAAFLSTAPAAAVGDAAGGRSGTPVAVFSMITDLGAIAGPLVAGWIAESGSYPMAFGVGALIMVLGSVLALRMPGGPPARHDDAASTARAEGTSVDDEGRRPGSG</sequence>
<proteinExistence type="inferred from homology"/>
<keyword evidence="3" id="KW-0813">Transport</keyword>
<comment type="subcellular location">
    <subcellularLocation>
        <location evidence="1">Cell membrane</location>
        <topology evidence="1">Multi-pass membrane protein</topology>
    </subcellularLocation>
</comment>
<evidence type="ECO:0000259" key="9">
    <source>
        <dbReference type="PROSITE" id="PS50850"/>
    </source>
</evidence>
<dbReference type="InterPro" id="IPR001958">
    <property type="entry name" value="Tet-R_TetA/multi-R_MdtG-like"/>
</dbReference>
<dbReference type="PANTHER" id="PTHR23506:SF23">
    <property type="entry name" value="GH10249P"/>
    <property type="match status" value="1"/>
</dbReference>
<dbReference type="CDD" id="cd17325">
    <property type="entry name" value="MFS_MdtG_SLC18_like"/>
    <property type="match status" value="1"/>
</dbReference>
<dbReference type="InterPro" id="IPR011701">
    <property type="entry name" value="MFS"/>
</dbReference>
<evidence type="ECO:0000256" key="4">
    <source>
        <dbReference type="ARBA" id="ARBA00022692"/>
    </source>
</evidence>
<dbReference type="RefSeq" id="WP_382390705.1">
    <property type="nucleotide sequence ID" value="NZ_JBHTCQ010000001.1"/>
</dbReference>
<dbReference type="PRINTS" id="PR01035">
    <property type="entry name" value="TCRTETA"/>
</dbReference>
<keyword evidence="11" id="KW-1185">Reference proteome</keyword>
<evidence type="ECO:0000256" key="8">
    <source>
        <dbReference type="SAM" id="Phobius"/>
    </source>
</evidence>